<reference evidence="12" key="1">
    <citation type="journal article" date="2018" name="Algal Res.">
        <title>Characterization of plant carbon substrate utilization by Auxenochlorella protothecoides.</title>
        <authorList>
            <person name="Vogler B.W."/>
            <person name="Starkenburg S.R."/>
            <person name="Sudasinghe N."/>
            <person name="Schambach J.Y."/>
            <person name="Rollin J.A."/>
            <person name="Pattathil S."/>
            <person name="Barry A.N."/>
        </authorList>
    </citation>
    <scope>NUCLEOTIDE SEQUENCE [LARGE SCALE GENOMIC DNA]</scope>
    <source>
        <strain evidence="12">UTEX 25</strain>
    </source>
</reference>
<dbReference type="InterPro" id="IPR005025">
    <property type="entry name" value="FMN_Rdtase-like_dom"/>
</dbReference>
<dbReference type="AlphaFoldDB" id="A0A3M7L4J7"/>
<evidence type="ECO:0000256" key="3">
    <source>
        <dbReference type="ARBA" id="ARBA00022723"/>
    </source>
</evidence>
<evidence type="ECO:0000256" key="8">
    <source>
        <dbReference type="ARBA" id="ARBA00047678"/>
    </source>
</evidence>
<dbReference type="GO" id="GO:0046872">
    <property type="term" value="F:metal ion binding"/>
    <property type="evidence" value="ECO:0007669"/>
    <property type="project" value="UniProtKB-KW"/>
</dbReference>
<dbReference type="InterPro" id="IPR033756">
    <property type="entry name" value="YlxH/NBP35"/>
</dbReference>
<dbReference type="Proteomes" id="UP000279271">
    <property type="component" value="Unassembled WGS sequence"/>
</dbReference>
<evidence type="ECO:0000256" key="7">
    <source>
        <dbReference type="ARBA" id="ARBA00023014"/>
    </source>
</evidence>
<dbReference type="InterPro" id="IPR027417">
    <property type="entry name" value="P-loop_NTPase"/>
</dbReference>
<dbReference type="CDD" id="cd02037">
    <property type="entry name" value="Mrp_NBP35"/>
    <property type="match status" value="1"/>
</dbReference>
<keyword evidence="4" id="KW-0547">Nucleotide-binding</keyword>
<feature type="domain" description="Flavodoxin-like" evidence="10">
    <location>
        <begin position="1"/>
        <end position="182"/>
    </location>
</feature>
<comment type="similarity">
    <text evidence="1">Belongs to the WrbA family.</text>
</comment>
<evidence type="ECO:0000256" key="2">
    <source>
        <dbReference type="ARBA" id="ARBA00012648"/>
    </source>
</evidence>
<evidence type="ECO:0000256" key="1">
    <source>
        <dbReference type="ARBA" id="ARBA00006961"/>
    </source>
</evidence>
<feature type="non-terminal residue" evidence="11">
    <location>
        <position position="1"/>
    </location>
</feature>
<comment type="catalytic activity">
    <reaction evidence="8">
        <text>a quinone + NADH + H(+) = a quinol + NAD(+)</text>
        <dbReference type="Rhea" id="RHEA:46160"/>
        <dbReference type="ChEBI" id="CHEBI:15378"/>
        <dbReference type="ChEBI" id="CHEBI:24646"/>
        <dbReference type="ChEBI" id="CHEBI:57540"/>
        <dbReference type="ChEBI" id="CHEBI:57945"/>
        <dbReference type="ChEBI" id="CHEBI:132124"/>
        <dbReference type="EC" id="1.6.5.2"/>
    </reaction>
</comment>
<dbReference type="FunFam" id="3.40.50.360:FF:000001">
    <property type="entry name" value="NAD(P)H dehydrogenase (Quinone) FQR1-like"/>
    <property type="match status" value="3"/>
</dbReference>
<dbReference type="NCBIfam" id="TIGR01755">
    <property type="entry name" value="flav_wrbA"/>
    <property type="match status" value="3"/>
</dbReference>
<dbReference type="GO" id="GO:0140663">
    <property type="term" value="F:ATP-dependent FeS chaperone activity"/>
    <property type="evidence" value="ECO:0007669"/>
    <property type="project" value="InterPro"/>
</dbReference>
<dbReference type="GO" id="GO:0016020">
    <property type="term" value="C:membrane"/>
    <property type="evidence" value="ECO:0007669"/>
    <property type="project" value="TreeGrafter"/>
</dbReference>
<dbReference type="InterPro" id="IPR019591">
    <property type="entry name" value="Mrp/NBP35_ATP-bd"/>
</dbReference>
<proteinExistence type="inferred from homology"/>
<dbReference type="HAMAP" id="MF_02040">
    <property type="entry name" value="Mrp_NBP35"/>
    <property type="match status" value="1"/>
</dbReference>
<organism evidence="11 12">
    <name type="scientific">Auxenochlorella protothecoides</name>
    <name type="common">Green microalga</name>
    <name type="synonym">Chlorella protothecoides</name>
    <dbReference type="NCBI Taxonomy" id="3075"/>
    <lineage>
        <taxon>Eukaryota</taxon>
        <taxon>Viridiplantae</taxon>
        <taxon>Chlorophyta</taxon>
        <taxon>core chlorophytes</taxon>
        <taxon>Trebouxiophyceae</taxon>
        <taxon>Chlorellales</taxon>
        <taxon>Chlorellaceae</taxon>
        <taxon>Auxenochlorella</taxon>
    </lineage>
</organism>
<dbReference type="SUPFAM" id="SSF52218">
    <property type="entry name" value="Flavoproteins"/>
    <property type="match status" value="3"/>
</dbReference>
<evidence type="ECO:0000313" key="11">
    <source>
        <dbReference type="EMBL" id="RMZ57653.1"/>
    </source>
</evidence>
<dbReference type="PROSITE" id="PS01215">
    <property type="entry name" value="MRP"/>
    <property type="match status" value="1"/>
</dbReference>
<dbReference type="NCBIfam" id="NF002999">
    <property type="entry name" value="PRK03767.1"/>
    <property type="match status" value="3"/>
</dbReference>
<dbReference type="PROSITE" id="PS50902">
    <property type="entry name" value="FLAVODOXIN_LIKE"/>
    <property type="match status" value="3"/>
</dbReference>
<keyword evidence="3" id="KW-0479">Metal-binding</keyword>
<protein>
    <recommendedName>
        <fullName evidence="2">NAD(P)H dehydrogenase (quinone)</fullName>
        <ecNumber evidence="2">1.6.5.2</ecNumber>
    </recommendedName>
</protein>
<dbReference type="Gene3D" id="3.40.50.300">
    <property type="entry name" value="P-loop containing nucleotide triphosphate hydrolases"/>
    <property type="match status" value="1"/>
</dbReference>
<keyword evidence="7" id="KW-0411">Iron-sulfur</keyword>
<dbReference type="PANTHER" id="PTHR30546">
    <property type="entry name" value="FLAVODOXIN-RELATED PROTEIN WRBA-RELATED"/>
    <property type="match status" value="1"/>
</dbReference>
<dbReference type="InterPro" id="IPR000808">
    <property type="entry name" value="Mrp-like_CS"/>
</dbReference>
<comment type="caution">
    <text evidence="11">The sequence shown here is derived from an EMBL/GenBank/DDBJ whole genome shotgun (WGS) entry which is preliminary data.</text>
</comment>
<evidence type="ECO:0000259" key="10">
    <source>
        <dbReference type="PROSITE" id="PS50902"/>
    </source>
</evidence>
<dbReference type="SUPFAM" id="SSF52540">
    <property type="entry name" value="P-loop containing nucleoside triphosphate hydrolases"/>
    <property type="match status" value="1"/>
</dbReference>
<dbReference type="GO" id="GO:0016226">
    <property type="term" value="P:iron-sulfur cluster assembly"/>
    <property type="evidence" value="ECO:0007669"/>
    <property type="project" value="InterPro"/>
</dbReference>
<dbReference type="EC" id="1.6.5.2" evidence="2"/>
<evidence type="ECO:0000256" key="6">
    <source>
        <dbReference type="ARBA" id="ARBA00023004"/>
    </source>
</evidence>
<dbReference type="Gene3D" id="3.40.50.360">
    <property type="match status" value="3"/>
</dbReference>
<comment type="catalytic activity">
    <reaction evidence="9">
        <text>a quinone + NADPH + H(+) = a quinol + NADP(+)</text>
        <dbReference type="Rhea" id="RHEA:46164"/>
        <dbReference type="ChEBI" id="CHEBI:15378"/>
        <dbReference type="ChEBI" id="CHEBI:24646"/>
        <dbReference type="ChEBI" id="CHEBI:57783"/>
        <dbReference type="ChEBI" id="CHEBI:58349"/>
        <dbReference type="ChEBI" id="CHEBI:132124"/>
        <dbReference type="EC" id="1.6.5.2"/>
    </reaction>
</comment>
<dbReference type="InterPro" id="IPR029039">
    <property type="entry name" value="Flavoprotein-like_sf"/>
</dbReference>
<keyword evidence="6" id="KW-0408">Iron</keyword>
<dbReference type="EMBL" id="QOKY01000126">
    <property type="protein sequence ID" value="RMZ57653.1"/>
    <property type="molecule type" value="Genomic_DNA"/>
</dbReference>
<dbReference type="InterPro" id="IPR008254">
    <property type="entry name" value="Flavodoxin/NO_synth"/>
</dbReference>
<feature type="domain" description="Flavodoxin-like" evidence="10">
    <location>
        <begin position="210"/>
        <end position="438"/>
    </location>
</feature>
<dbReference type="FunFam" id="3.40.50.300:FF:001278">
    <property type="entry name" value="Iron-sulfur cluster carrier protein"/>
    <property type="match status" value="1"/>
</dbReference>
<dbReference type="GO" id="GO:0005524">
    <property type="term" value="F:ATP binding"/>
    <property type="evidence" value="ECO:0007669"/>
    <property type="project" value="UniProtKB-KW"/>
</dbReference>
<dbReference type="Pfam" id="PF10609">
    <property type="entry name" value="ParA"/>
    <property type="match status" value="1"/>
</dbReference>
<evidence type="ECO:0000256" key="5">
    <source>
        <dbReference type="ARBA" id="ARBA00022840"/>
    </source>
</evidence>
<dbReference type="Pfam" id="PF03358">
    <property type="entry name" value="FMN_red"/>
    <property type="match status" value="3"/>
</dbReference>
<name>A0A3M7L4J7_AUXPR</name>
<evidence type="ECO:0000256" key="4">
    <source>
        <dbReference type="ARBA" id="ARBA00022741"/>
    </source>
</evidence>
<gene>
    <name evidence="11" type="ORF">APUTEX25_001853</name>
</gene>
<dbReference type="GO" id="GO:0051536">
    <property type="term" value="F:iron-sulfur cluster binding"/>
    <property type="evidence" value="ECO:0007669"/>
    <property type="project" value="UniProtKB-KW"/>
</dbReference>
<accession>A0A3M7L4J7</accession>
<dbReference type="PANTHER" id="PTHR30546:SF23">
    <property type="entry name" value="FLAVOPROTEIN-LIKE PROTEIN YCP4-RELATED"/>
    <property type="match status" value="1"/>
</dbReference>
<evidence type="ECO:0000313" key="12">
    <source>
        <dbReference type="Proteomes" id="UP000279271"/>
    </source>
</evidence>
<feature type="domain" description="Flavodoxin-like" evidence="10">
    <location>
        <begin position="452"/>
        <end position="640"/>
    </location>
</feature>
<dbReference type="InterPro" id="IPR010089">
    <property type="entry name" value="Flavoprotein_WrbA-like"/>
</dbReference>
<sequence length="924" mass="96247">YGHIATLAKKVLAGANSVEGVTAEVYQVPETLSEEVLAKLHAPPKDADVPIIDVAKLPEFDGFIFGFPTRFGTAPAQFKAFLDATGGHWASGALVGKGASIFTSTGTQGGGSETTVLTSLPVLVHHGIVFIPTGYSYGGSLFSNDAVRGGTAYGVSTLAGADGSRQPSELELGYAEHQASNFPAHYQGKYVAGVIKKADSTKGEAPAARIAVIYYSTYGHIATLAKKVLEGANSVPGVKADLFQVLCGGIWGVYVHGAFEFDQLPTGTHRTAWTLAFPFLSLQVAETLPAAVLEKIHAPPKDASVPIIEASQLPEYDGFIFGFPTRFGTMPAQFKAFLDATGGLWASGALVGKGASIFTSSGTQGGGIETTVLTSLPVLVHHGIAYIPTGYSYGASLFSNDAVRGGTAYGVSTLAGADGSRQPTELELGYAVHQVDRFDDSTCTQHRIMARIAVIYYSTYGHIAKLAQRVLVGARAVDGVTADIFQVKETLSDDILAKIHAPPKDADVPIIDPAQLPDFDGYIFGFPTRFGTMPAQMKSFFDATGGLWVKGSLVGKGASIFTSSGTQGGGLESTVLTSLPNLVHHGIVFIPVGYTFPPQTDLGHVHGGTAYGASTFAGSDGSRQPIDQELDHAEHQGKGPPPPPPKFVLPGIKHIVAVASGKGGVGKSTTAVNLAVAMSQSLGLRVGLLDADVFGPSVGHMLGLSGKPEIGAGGLMVPRSAHGVRCMSMAFLLAQDAPAIWRGPMVMGALETLMSKVLWAPLDVLLLDLPPGTGDAQLTVTQRLHLSGAVIVSTPQARRGGVGAFHMQDIALLDARRGALMFRQVGVPVLGIVENMSYFVCGHCGGESHIFGQGGVQKAAADLHMPLLGQVPLNIDIREGADGGDPVVSSAPSSASARAYVSVAEAILRQIEERSGSPVRPKDS</sequence>
<dbReference type="GO" id="GO:0003955">
    <property type="term" value="F:NAD(P)H dehydrogenase (quinone) activity"/>
    <property type="evidence" value="ECO:0007669"/>
    <property type="project" value="UniProtKB-EC"/>
</dbReference>
<dbReference type="GO" id="GO:0010181">
    <property type="term" value="F:FMN binding"/>
    <property type="evidence" value="ECO:0007669"/>
    <property type="project" value="InterPro"/>
</dbReference>
<evidence type="ECO:0000256" key="9">
    <source>
        <dbReference type="ARBA" id="ARBA00048983"/>
    </source>
</evidence>
<keyword evidence="5" id="KW-0067">ATP-binding</keyword>